<dbReference type="Proteomes" id="UP000265520">
    <property type="component" value="Unassembled WGS sequence"/>
</dbReference>
<proteinExistence type="predicted"/>
<dbReference type="AlphaFoldDB" id="A0A392W5A7"/>
<protein>
    <submittedName>
        <fullName evidence="1">Uncharacterized protein</fullName>
    </submittedName>
</protein>
<sequence length="33" mass="3964">SYQFLHFCGMCEAFEFRVFPVESPYVGHCCDWQ</sequence>
<accession>A0A392W5A7</accession>
<keyword evidence="2" id="KW-1185">Reference proteome</keyword>
<feature type="non-terminal residue" evidence="1">
    <location>
        <position position="1"/>
    </location>
</feature>
<evidence type="ECO:0000313" key="2">
    <source>
        <dbReference type="Proteomes" id="UP000265520"/>
    </source>
</evidence>
<organism evidence="1 2">
    <name type="scientific">Trifolium medium</name>
    <dbReference type="NCBI Taxonomy" id="97028"/>
    <lineage>
        <taxon>Eukaryota</taxon>
        <taxon>Viridiplantae</taxon>
        <taxon>Streptophyta</taxon>
        <taxon>Embryophyta</taxon>
        <taxon>Tracheophyta</taxon>
        <taxon>Spermatophyta</taxon>
        <taxon>Magnoliopsida</taxon>
        <taxon>eudicotyledons</taxon>
        <taxon>Gunneridae</taxon>
        <taxon>Pentapetalae</taxon>
        <taxon>rosids</taxon>
        <taxon>fabids</taxon>
        <taxon>Fabales</taxon>
        <taxon>Fabaceae</taxon>
        <taxon>Papilionoideae</taxon>
        <taxon>50 kb inversion clade</taxon>
        <taxon>NPAAA clade</taxon>
        <taxon>Hologalegina</taxon>
        <taxon>IRL clade</taxon>
        <taxon>Trifolieae</taxon>
        <taxon>Trifolium</taxon>
    </lineage>
</organism>
<name>A0A392W5A7_9FABA</name>
<reference evidence="1 2" key="1">
    <citation type="journal article" date="2018" name="Front. Plant Sci.">
        <title>Red Clover (Trifolium pratense) and Zigzag Clover (T. medium) - A Picture of Genomic Similarities and Differences.</title>
        <authorList>
            <person name="Dluhosova J."/>
            <person name="Istvanek J."/>
            <person name="Nedelnik J."/>
            <person name="Repkova J."/>
        </authorList>
    </citation>
    <scope>NUCLEOTIDE SEQUENCE [LARGE SCALE GENOMIC DNA]</scope>
    <source>
        <strain evidence="2">cv. 10/8</strain>
        <tissue evidence="1">Leaf</tissue>
    </source>
</reference>
<comment type="caution">
    <text evidence="1">The sequence shown here is derived from an EMBL/GenBank/DDBJ whole genome shotgun (WGS) entry which is preliminary data.</text>
</comment>
<evidence type="ECO:0000313" key="1">
    <source>
        <dbReference type="EMBL" id="MCI95828.1"/>
    </source>
</evidence>
<dbReference type="EMBL" id="LXQA011397722">
    <property type="protein sequence ID" value="MCI95828.1"/>
    <property type="molecule type" value="Genomic_DNA"/>
</dbReference>